<evidence type="ECO:0000313" key="2">
    <source>
        <dbReference type="Proteomes" id="UP000799118"/>
    </source>
</evidence>
<organism evidence="1 2">
    <name type="scientific">Gymnopus androsaceus JB14</name>
    <dbReference type="NCBI Taxonomy" id="1447944"/>
    <lineage>
        <taxon>Eukaryota</taxon>
        <taxon>Fungi</taxon>
        <taxon>Dikarya</taxon>
        <taxon>Basidiomycota</taxon>
        <taxon>Agaricomycotina</taxon>
        <taxon>Agaricomycetes</taxon>
        <taxon>Agaricomycetidae</taxon>
        <taxon>Agaricales</taxon>
        <taxon>Marasmiineae</taxon>
        <taxon>Omphalotaceae</taxon>
        <taxon>Gymnopus</taxon>
    </lineage>
</organism>
<reference evidence="1" key="1">
    <citation type="journal article" date="2019" name="Environ. Microbiol.">
        <title>Fungal ecological strategies reflected in gene transcription - a case study of two litter decomposers.</title>
        <authorList>
            <person name="Barbi F."/>
            <person name="Kohler A."/>
            <person name="Barry K."/>
            <person name="Baskaran P."/>
            <person name="Daum C."/>
            <person name="Fauchery L."/>
            <person name="Ihrmark K."/>
            <person name="Kuo A."/>
            <person name="LaButti K."/>
            <person name="Lipzen A."/>
            <person name="Morin E."/>
            <person name="Grigoriev I.V."/>
            <person name="Henrissat B."/>
            <person name="Lindahl B."/>
            <person name="Martin F."/>
        </authorList>
    </citation>
    <scope>NUCLEOTIDE SEQUENCE</scope>
    <source>
        <strain evidence="1">JB14</strain>
    </source>
</reference>
<accession>A0A6A4HCB8</accession>
<dbReference type="EMBL" id="ML769540">
    <property type="protein sequence ID" value="KAE9394934.1"/>
    <property type="molecule type" value="Genomic_DNA"/>
</dbReference>
<dbReference type="Proteomes" id="UP000799118">
    <property type="component" value="Unassembled WGS sequence"/>
</dbReference>
<name>A0A6A4HCB8_9AGAR</name>
<keyword evidence="2" id="KW-1185">Reference proteome</keyword>
<proteinExistence type="predicted"/>
<evidence type="ECO:0000313" key="1">
    <source>
        <dbReference type="EMBL" id="KAE9394934.1"/>
    </source>
</evidence>
<dbReference type="AlphaFoldDB" id="A0A6A4HCB8"/>
<protein>
    <submittedName>
        <fullName evidence="1">Uncharacterized protein</fullName>
    </submittedName>
</protein>
<gene>
    <name evidence="1" type="ORF">BT96DRAFT_167133</name>
</gene>
<sequence>MSGSKCMVCQKKVIQYVGYDKPLPKVSMGGGSEGNWWESESQIGGLEAGSDKVITMLLDEDRVCGLHGVAPPPYM</sequence>